<dbReference type="OrthoDB" id="2728818at2"/>
<keyword evidence="3" id="KW-1185">Reference proteome</keyword>
<dbReference type="GO" id="GO:0006508">
    <property type="term" value="P:proteolysis"/>
    <property type="evidence" value="ECO:0007669"/>
    <property type="project" value="InterPro"/>
</dbReference>
<evidence type="ECO:0000313" key="3">
    <source>
        <dbReference type="Proteomes" id="UP000270468"/>
    </source>
</evidence>
<feature type="transmembrane region" description="Helical" evidence="1">
    <location>
        <begin position="34"/>
        <end position="67"/>
    </location>
</feature>
<dbReference type="Proteomes" id="UP000270468">
    <property type="component" value="Unassembled WGS sequence"/>
</dbReference>
<keyword evidence="1" id="KW-0812">Transmembrane</keyword>
<accession>A0A3P5X4L4</accession>
<protein>
    <submittedName>
        <fullName evidence="2">Sporulation factor SpoIIGA</fullName>
    </submittedName>
</protein>
<dbReference type="EMBL" id="UXAV01000042">
    <property type="protein sequence ID" value="VDC29834.1"/>
    <property type="molecule type" value="Genomic_DNA"/>
</dbReference>
<name>A0A3P5X4L4_9BACL</name>
<organism evidence="2 3">
    <name type="scientific">Filibacter tadaridae</name>
    <dbReference type="NCBI Taxonomy" id="2483811"/>
    <lineage>
        <taxon>Bacteria</taxon>
        <taxon>Bacillati</taxon>
        <taxon>Bacillota</taxon>
        <taxon>Bacilli</taxon>
        <taxon>Bacillales</taxon>
        <taxon>Caryophanaceae</taxon>
        <taxon>Filibacter</taxon>
    </lineage>
</organism>
<dbReference type="GO" id="GO:0030436">
    <property type="term" value="P:asexual sporulation"/>
    <property type="evidence" value="ECO:0007669"/>
    <property type="project" value="InterPro"/>
</dbReference>
<gene>
    <name evidence="2" type="ORF">FILTAD_02386</name>
</gene>
<dbReference type="GO" id="GO:0004190">
    <property type="term" value="F:aspartic-type endopeptidase activity"/>
    <property type="evidence" value="ECO:0007669"/>
    <property type="project" value="InterPro"/>
</dbReference>
<feature type="transmembrane region" description="Helical" evidence="1">
    <location>
        <begin position="103"/>
        <end position="122"/>
    </location>
</feature>
<proteinExistence type="predicted"/>
<feature type="transmembrane region" description="Helical" evidence="1">
    <location>
        <begin position="79"/>
        <end position="97"/>
    </location>
</feature>
<sequence length="284" mass="31463">MYGELIVGVNMLFNYAILSFANKVGNVQATRKRLLLASFAGAVPVTLLPSSIFVIVISFVIMTGIAFGSSFEPWKKSASTVLIGAVFAGGLLTVFQYRTSLSTTPLTVITYAVVAYVSLYFMKKKWSDVRTTRQVASLKSTSVLRIWGHDIPVKVFVDPGNSCTEPLSGAPVHFVSFHTVEKAIPENLKTPLLEWDTHGSPELSGFPDVYHKDMRLVRLLTVQGQSWAIGFKFEQWTIQEERRLEPGYIVFTKKDRRYPDGVGAILHITAMESLIEEGGTVHVA</sequence>
<dbReference type="AlphaFoldDB" id="A0A3P5X4L4"/>
<keyword evidence="1" id="KW-1133">Transmembrane helix</keyword>
<dbReference type="Pfam" id="PF03419">
    <property type="entry name" value="Peptidase_U4"/>
    <property type="match status" value="1"/>
</dbReference>
<evidence type="ECO:0000256" key="1">
    <source>
        <dbReference type="SAM" id="Phobius"/>
    </source>
</evidence>
<keyword evidence="1" id="KW-0472">Membrane</keyword>
<evidence type="ECO:0000313" key="2">
    <source>
        <dbReference type="EMBL" id="VDC29834.1"/>
    </source>
</evidence>
<dbReference type="InterPro" id="IPR005081">
    <property type="entry name" value="SpoIIGA"/>
</dbReference>
<reference evidence="2 3" key="1">
    <citation type="submission" date="2018-11" db="EMBL/GenBank/DDBJ databases">
        <authorList>
            <person name="Criscuolo A."/>
        </authorList>
    </citation>
    <scope>NUCLEOTIDE SEQUENCE [LARGE SCALE GENOMIC DNA]</scope>
    <source>
        <strain evidence="2">ATB-66</strain>
    </source>
</reference>
<dbReference type="RefSeq" id="WP_124070995.1">
    <property type="nucleotide sequence ID" value="NZ_CBCRXF010000001.1"/>
</dbReference>